<evidence type="ECO:0000313" key="1">
    <source>
        <dbReference type="EMBL" id="PAU73914.1"/>
    </source>
</evidence>
<comment type="caution">
    <text evidence="1">The sequence shown here is derived from an EMBL/GenBank/DDBJ whole genome shotgun (WGS) entry which is preliminary data.</text>
</comment>
<accession>A0A2A2EN77</accession>
<keyword evidence="2" id="KW-1185">Reference proteome</keyword>
<evidence type="ECO:0000313" key="2">
    <source>
        <dbReference type="Proteomes" id="UP000217771"/>
    </source>
</evidence>
<dbReference type="RefSeq" id="WP_095623606.1">
    <property type="nucleotide sequence ID" value="NZ_NSKB01000021.1"/>
</dbReference>
<organism evidence="1 2">
    <name type="scientific">Halomonas salipaludis</name>
    <dbReference type="NCBI Taxonomy" id="2032625"/>
    <lineage>
        <taxon>Bacteria</taxon>
        <taxon>Pseudomonadati</taxon>
        <taxon>Pseudomonadota</taxon>
        <taxon>Gammaproteobacteria</taxon>
        <taxon>Oceanospirillales</taxon>
        <taxon>Halomonadaceae</taxon>
        <taxon>Halomonas</taxon>
    </lineage>
</organism>
<sequence>MIWIMFDSLAVKAGFRLETYPETVTKQEERVDMKIKFALAAAIISLVATPAFANFGHTESQAKQLTEGVTPSGILTRGFAHEYVLSLNESSEVKIASEHFPGSSNFTLRMKAKLMDASGNIVSEANSVNGDFKIDERLDAGEYRLIVSGDTGGHGESDTHRYSLHVDIQ</sequence>
<dbReference type="Gene3D" id="2.60.120.380">
    <property type="match status" value="1"/>
</dbReference>
<dbReference type="EMBL" id="NSKB01000021">
    <property type="protein sequence ID" value="PAU73914.1"/>
    <property type="molecule type" value="Genomic_DNA"/>
</dbReference>
<reference evidence="1 2" key="1">
    <citation type="submission" date="2017-08" db="EMBL/GenBank/DDBJ databases">
        <title>Halomonas alkalisoli sp. nov., isolated from saline alkaline soil.</title>
        <authorList>
            <person name="Wang D."/>
            <person name="Zhang G."/>
        </authorList>
    </citation>
    <scope>NUCLEOTIDE SEQUENCE [LARGE SCALE GENOMIC DNA]</scope>
    <source>
        <strain evidence="1 2">WRN001</strain>
    </source>
</reference>
<proteinExistence type="predicted"/>
<gene>
    <name evidence="1" type="ORF">CK498_25235</name>
</gene>
<name>A0A2A2EN77_9GAMM</name>
<dbReference type="Proteomes" id="UP000217771">
    <property type="component" value="Unassembled WGS sequence"/>
</dbReference>
<protein>
    <submittedName>
        <fullName evidence="1">Uncharacterized protein</fullName>
    </submittedName>
</protein>
<dbReference type="AlphaFoldDB" id="A0A2A2EN77"/>